<evidence type="ECO:0000313" key="10">
    <source>
        <dbReference type="Proteomes" id="UP000248132"/>
    </source>
</evidence>
<keyword evidence="7" id="KW-0624">Polysaccharide degradation</keyword>
<dbReference type="SUPFAM" id="SSF49384">
    <property type="entry name" value="Carbohydrate-binding domain"/>
    <property type="match status" value="6"/>
</dbReference>
<evidence type="ECO:0000256" key="4">
    <source>
        <dbReference type="ARBA" id="ARBA00022737"/>
    </source>
</evidence>
<evidence type="ECO:0000256" key="7">
    <source>
        <dbReference type="ARBA" id="ARBA00023326"/>
    </source>
</evidence>
<dbReference type="Pfam" id="PF03442">
    <property type="entry name" value="CBM_X2"/>
    <property type="match status" value="7"/>
</dbReference>
<keyword evidence="2" id="KW-0964">Secreted</keyword>
<dbReference type="InterPro" id="IPR008965">
    <property type="entry name" value="CBM2/CBM3_carb-bd_dom_sf"/>
</dbReference>
<dbReference type="InterPro" id="IPR013783">
    <property type="entry name" value="Ig-like_fold"/>
</dbReference>
<proteinExistence type="predicted"/>
<dbReference type="GO" id="GO:0030248">
    <property type="term" value="F:cellulose binding"/>
    <property type="evidence" value="ECO:0007669"/>
    <property type="project" value="InterPro"/>
</dbReference>
<organism evidence="9 10">
    <name type="scientific">Ruminiclostridium sufflavum DSM 19573</name>
    <dbReference type="NCBI Taxonomy" id="1121337"/>
    <lineage>
        <taxon>Bacteria</taxon>
        <taxon>Bacillati</taxon>
        <taxon>Bacillota</taxon>
        <taxon>Clostridia</taxon>
        <taxon>Eubacteriales</taxon>
        <taxon>Oscillospiraceae</taxon>
        <taxon>Ruminiclostridium</taxon>
    </lineage>
</organism>
<dbReference type="CDD" id="cd08548">
    <property type="entry name" value="Type_I_cohesin_like"/>
    <property type="match status" value="5"/>
</dbReference>
<dbReference type="Pfam" id="PF00942">
    <property type="entry name" value="CBM_3"/>
    <property type="match status" value="1"/>
</dbReference>
<reference evidence="9 10" key="1">
    <citation type="submission" date="2018-06" db="EMBL/GenBank/DDBJ databases">
        <title>Genomic Encyclopedia of Type Strains, Phase I: the one thousand microbial genomes (KMG-I) project.</title>
        <authorList>
            <person name="Kyrpides N."/>
        </authorList>
    </citation>
    <scope>NUCLEOTIDE SEQUENCE [LARGE SCALE GENOMIC DNA]</scope>
    <source>
        <strain evidence="9 10">DSM 19573</strain>
    </source>
</reference>
<dbReference type="InterPro" id="IPR005102">
    <property type="entry name" value="Carbo-bd_X2"/>
</dbReference>
<dbReference type="Gene3D" id="2.60.40.710">
    <property type="entry name" value="Endoglucanase-like"/>
    <property type="match status" value="1"/>
</dbReference>
<comment type="caution">
    <text evidence="9">The sequence shown here is derived from an EMBL/GenBank/DDBJ whole genome shotgun (WGS) entry which is preliminary data.</text>
</comment>
<name>A0A318XH95_9FIRM</name>
<gene>
    <name evidence="9" type="ORF">LY28_02973</name>
</gene>
<protein>
    <submittedName>
        <fullName evidence="9">Cohesin domain-containing protein</fullName>
    </submittedName>
</protein>
<keyword evidence="6" id="KW-0119">Carbohydrate metabolism</keyword>
<dbReference type="EMBL" id="QKMR01000020">
    <property type="protein sequence ID" value="PYG86545.1"/>
    <property type="molecule type" value="Genomic_DNA"/>
</dbReference>
<dbReference type="SMART" id="SM01067">
    <property type="entry name" value="CBM_3"/>
    <property type="match status" value="1"/>
</dbReference>
<feature type="non-terminal residue" evidence="9">
    <location>
        <position position="1"/>
    </location>
</feature>
<dbReference type="PROSITE" id="PS51172">
    <property type="entry name" value="CBM3"/>
    <property type="match status" value="1"/>
</dbReference>
<dbReference type="Gene3D" id="2.60.40.680">
    <property type="match status" value="6"/>
</dbReference>
<evidence type="ECO:0000256" key="5">
    <source>
        <dbReference type="ARBA" id="ARBA00023001"/>
    </source>
</evidence>
<keyword evidence="10" id="KW-1185">Reference proteome</keyword>
<dbReference type="GO" id="GO:0030245">
    <property type="term" value="P:cellulose catabolic process"/>
    <property type="evidence" value="ECO:0007669"/>
    <property type="project" value="UniProtKB-KW"/>
</dbReference>
<dbReference type="Gene3D" id="2.60.40.10">
    <property type="entry name" value="Immunoglobulins"/>
    <property type="match status" value="7"/>
</dbReference>
<evidence type="ECO:0000256" key="1">
    <source>
        <dbReference type="ARBA" id="ARBA00004613"/>
    </source>
</evidence>
<keyword evidence="4" id="KW-0677">Repeat</keyword>
<dbReference type="Pfam" id="PF00963">
    <property type="entry name" value="Cohesin"/>
    <property type="match status" value="5"/>
</dbReference>
<evidence type="ECO:0000256" key="2">
    <source>
        <dbReference type="ARBA" id="ARBA00022525"/>
    </source>
</evidence>
<dbReference type="GO" id="GO:0005576">
    <property type="term" value="C:extracellular region"/>
    <property type="evidence" value="ECO:0007669"/>
    <property type="project" value="UniProtKB-SubCell"/>
</dbReference>
<dbReference type="InterPro" id="IPR014756">
    <property type="entry name" value="Ig_E-set"/>
</dbReference>
<accession>A0A318XH95</accession>
<evidence type="ECO:0000256" key="6">
    <source>
        <dbReference type="ARBA" id="ARBA00023277"/>
    </source>
</evidence>
<sequence>GILANITFEITGTQKVTTPVKFNEGGAFGDGDMAKITKIKLTDGSVAIDGDGGQASATIAPTTVTVDLTALSDVNVTLTPNGNTFAGITGLTKGTDYTVSGNTVTISKSYLSTLAVGTKTLTFDFGTANNPVLTIKVIKTEIGSDLNVKIGTAAGKKGDVVTVPITFANVAKVGNVGTFNFYVGYDSKLLKATKVTAGDIVVNAAVNFSTQIKDGTISFVFLDGTIGDELITADGVLADITFEILGQYDQTTPVVFNQGGAFGDGNMSKITNIKFTEGSVDIDGDVLVLPATITPTTATFDKYAPADIKVTMTPNGNTFAGITGLTKGTDYTVSGNTVTILKSYLSTLTVGSKSLTFDFGTASNPVLKVTVTDSTPQVTSDIQVQYHNNNSSATGNTITGNYKVINKGSSALNLADLKLRYYFTADSSAAFSLYCDHAAATDANGGNYTALTSAVKGSFVKMSPATSTADTYLEISFSSGSIPAGGSLTIQTRVAKTDWSNFDMSNDYSYKAAGSYQDWETITAYLNGKLVSGKEPVSGPVVTPATITPTTATFDKYAPKDVVVTMTPNGNTFAGITGLKSGIDYTVSDNTVAIKSSYLGTLAKDTTKTFTFDFGTTSNPTLKVTIKDSTPVEGLDVTIGTATGTAGDTVIIPVTFANVAKAGNVGTFNFYVGYDKTLLKAQSVTAGDIVVNSAVNFTTQINAEAGTISFVFLDNTIGDELITKDGVLANIKFTVLGTKKVTTAVKFNEGGAFGNGDMAKISAVNFKDGSVSITEGPVVELGVALGTATGTAGDTVTVPVTFADVAKVGNVGTFNFYVGYDAAQLEALSVEAGDIVVNPAVNFSTKIDASKGTISFVFLDNTIGDELIAADGVLANIKFKVLGTKETTTTVKFNDGGAFGDGDMAKISSVKFTNGSVAIKTGTVVQDPAISPVLATFDKYVPADIKVTLTANGNTFKGITGLVSGTDYTVSGSTVTISKTYLSTLSLGMNSLTFDFGTATSPVLKLTVTDSTPVPAGKLSVEIGTASGKAGDTITVPVTMANVAKVGNVGTFNFYVGYDSAQLKATKVTAGDIVVNAPVNFSTKIDATKGTVSFVFLDNTIGDELIAADGVLANITFEVLGTAKTTTTVKFNEGGAFGDGNMAKITSVELKDGSVSIEEGTTVVVPATLSATTATFDKYAPADISVTYTANGNTFAGITGLTKGTDYTVSGSTVTISKSYLSTLAVGTKALTFDFGTASNPVLTVTVKDSTPVVVPATLSATTATFDKYAPADISVTYTANGNTFAGITGLTKGTDYTVSGSTVTISKSYLSTLAVGTKALTFDFGTASNPVLTVTVKDSTPVVVPATLSATTATFDKYTPADVAVTYTANGNTFAGITGLTKGTDYTVSGSTVTISKSYLSTLAVGTKALTFDFGTASNPVLTVIIKDSTPVVTGLAVAIGTAAGNTGDTTVTIPITLKNVSKVGDVGTFNFYMNYDPTLLKATKVTAGDIVVNAPVNFSSKINATAGTISFVFLDNTIGDELITTDGVLANITFTVLGTSTQTAAVSFTEGGAFGDGNMSKIKDVTFTNGSVKLN</sequence>
<keyword evidence="3" id="KW-0732">Signal</keyword>
<keyword evidence="5" id="KW-0136">Cellulose degradation</keyword>
<comment type="subcellular location">
    <subcellularLocation>
        <location evidence="1">Secreted</location>
    </subcellularLocation>
</comment>
<dbReference type="Proteomes" id="UP000248132">
    <property type="component" value="Unassembled WGS sequence"/>
</dbReference>
<feature type="domain" description="CBM3" evidence="8">
    <location>
        <begin position="378"/>
        <end position="537"/>
    </location>
</feature>
<dbReference type="SUPFAM" id="SSF81296">
    <property type="entry name" value="E set domains"/>
    <property type="match status" value="7"/>
</dbReference>
<dbReference type="InterPro" id="IPR036966">
    <property type="entry name" value="CBM3_sf"/>
</dbReference>
<evidence type="ECO:0000259" key="8">
    <source>
        <dbReference type="PROSITE" id="PS51172"/>
    </source>
</evidence>
<evidence type="ECO:0000256" key="3">
    <source>
        <dbReference type="ARBA" id="ARBA00022729"/>
    </source>
</evidence>
<evidence type="ECO:0000313" key="9">
    <source>
        <dbReference type="EMBL" id="PYG86545.1"/>
    </source>
</evidence>
<dbReference type="InterPro" id="IPR002102">
    <property type="entry name" value="Cohesin_dom"/>
</dbReference>
<dbReference type="InterPro" id="IPR001956">
    <property type="entry name" value="CBM3"/>
</dbReference>